<dbReference type="Gene3D" id="3.40.190.10">
    <property type="entry name" value="Periplasmic binding protein-like II"/>
    <property type="match status" value="2"/>
</dbReference>
<evidence type="ECO:0000256" key="2">
    <source>
        <dbReference type="SAM" id="SignalP"/>
    </source>
</evidence>
<dbReference type="RefSeq" id="WP_171642538.1">
    <property type="nucleotide sequence ID" value="NZ_WHOA01000055.1"/>
</dbReference>
<evidence type="ECO:0000256" key="1">
    <source>
        <dbReference type="ARBA" id="ARBA00022729"/>
    </source>
</evidence>
<dbReference type="PROSITE" id="PS51257">
    <property type="entry name" value="PROKAR_LIPOPROTEIN"/>
    <property type="match status" value="1"/>
</dbReference>
<dbReference type="Proteomes" id="UP000616779">
    <property type="component" value="Unassembled WGS sequence"/>
</dbReference>
<comment type="caution">
    <text evidence="3">The sequence shown here is derived from an EMBL/GenBank/DDBJ whole genome shotgun (WGS) entry which is preliminary data.</text>
</comment>
<feature type="signal peptide" evidence="2">
    <location>
        <begin position="1"/>
        <end position="22"/>
    </location>
</feature>
<evidence type="ECO:0000313" key="3">
    <source>
        <dbReference type="EMBL" id="NOU71286.1"/>
    </source>
</evidence>
<gene>
    <name evidence="3" type="ORF">GC098_07595</name>
</gene>
<keyword evidence="4" id="KW-1185">Reference proteome</keyword>
<organism evidence="3 4">
    <name type="scientific">Paenibacillus phytorum</name>
    <dbReference type="NCBI Taxonomy" id="2654977"/>
    <lineage>
        <taxon>Bacteria</taxon>
        <taxon>Bacillati</taxon>
        <taxon>Bacillota</taxon>
        <taxon>Bacilli</taxon>
        <taxon>Bacillales</taxon>
        <taxon>Paenibacillaceae</taxon>
        <taxon>Paenibacillus</taxon>
    </lineage>
</organism>
<evidence type="ECO:0000313" key="4">
    <source>
        <dbReference type="Proteomes" id="UP000616779"/>
    </source>
</evidence>
<name>A0ABX1XTA6_9BACL</name>
<protein>
    <submittedName>
        <fullName evidence="3">Extracellular solute-binding protein</fullName>
    </submittedName>
</protein>
<sequence length="512" mass="56745">MKRKFAMAPLAAAILIAGVLTGCGSSENDKKPSTGASVSSEPTNLKVLLIQPGDPPKLDLNKAKEDIEKRGNVKLELELAIEDVYKDKISLAMANSSTYDLILFDNGKDSVFANYVKQGAFHDLTPYLKDKKNLSLIPEITWTQTKVDNKVYGIPRPRQMYGAQGNIAIRKDWLDKYGLKTPETLSEFNQVMKTFKEKDPAGGGKTVPIVTYPTNSYTVFGWLAPVQFALGMPNGWKIENGAPKYAIQTPEYLTYLDWVKQAWADGLFDKNAPVLKSSQAQAQYLQGIVGSRATNVSELNDSPNGNMAQIRKADPNTNLELIPVLKGPDGKGGIQKSGGYYGLWAIPSTTPKDKVQKIVDYLDFTASEENQAYSQAGIIGMHSTSYKDGKVEQSPEQIKLYKEEQPNLWALENRYDPYLYVKSDASAPVRQIMKNITDSFEKVAVVNPFDGLISETNAKNPDNLKKLSTAALKYVIGEGTLDTVKAEIEGWEKTYGNQIAKEYMEQYNAQKK</sequence>
<dbReference type="PANTHER" id="PTHR43649">
    <property type="entry name" value="ARABINOSE-BINDING PROTEIN-RELATED"/>
    <property type="match status" value="1"/>
</dbReference>
<dbReference type="SUPFAM" id="SSF53850">
    <property type="entry name" value="Periplasmic binding protein-like II"/>
    <property type="match status" value="1"/>
</dbReference>
<accession>A0ABX1XTA6</accession>
<dbReference type="InterPro" id="IPR050490">
    <property type="entry name" value="Bact_solute-bd_prot1"/>
</dbReference>
<dbReference type="PANTHER" id="PTHR43649:SF33">
    <property type="entry name" value="POLYGALACTURONAN_RHAMNOGALACTURONAN-BINDING PROTEIN YTCQ"/>
    <property type="match status" value="1"/>
</dbReference>
<proteinExistence type="predicted"/>
<dbReference type="EMBL" id="WHOA01000055">
    <property type="protein sequence ID" value="NOU71286.1"/>
    <property type="molecule type" value="Genomic_DNA"/>
</dbReference>
<feature type="chain" id="PRO_5045421912" evidence="2">
    <location>
        <begin position="23"/>
        <end position="512"/>
    </location>
</feature>
<reference evidence="3 4" key="1">
    <citation type="submission" date="2019-10" db="EMBL/GenBank/DDBJ databases">
        <title>Description of Paenibacillus terrestris sp. nov.</title>
        <authorList>
            <person name="Carlier A."/>
            <person name="Qi S."/>
        </authorList>
    </citation>
    <scope>NUCLEOTIDE SEQUENCE [LARGE SCALE GENOMIC DNA]</scope>
    <source>
        <strain evidence="3 4">LMG 31458</strain>
    </source>
</reference>
<keyword evidence="1 2" id="KW-0732">Signal</keyword>